<dbReference type="InterPro" id="IPR050319">
    <property type="entry name" value="ABC_transp_ATP-bind"/>
</dbReference>
<protein>
    <submittedName>
        <fullName evidence="6">Peptide ABC transporter substrate-binding protein</fullName>
    </submittedName>
</protein>
<evidence type="ECO:0000313" key="6">
    <source>
        <dbReference type="EMBL" id="PJF36648.1"/>
    </source>
</evidence>
<dbReference type="AlphaFoldDB" id="A0A2M8PGI5"/>
<keyword evidence="3" id="KW-0547">Nucleotide-binding</keyword>
<dbReference type="SMART" id="SM00382">
    <property type="entry name" value="AAA"/>
    <property type="match status" value="1"/>
</dbReference>
<dbReference type="NCBIfam" id="NF008453">
    <property type="entry name" value="PRK11308.1"/>
    <property type="match status" value="1"/>
</dbReference>
<name>A0A2M8PGI5_9CHLR</name>
<comment type="caution">
    <text evidence="6">The sequence shown here is derived from an EMBL/GenBank/DDBJ whole genome shotgun (WGS) entry which is preliminary data.</text>
</comment>
<dbReference type="PROSITE" id="PS50893">
    <property type="entry name" value="ABC_TRANSPORTER_2"/>
    <property type="match status" value="1"/>
</dbReference>
<organism evidence="6 7">
    <name type="scientific">Candidatus Thermofonsia Clade 1 bacterium</name>
    <dbReference type="NCBI Taxonomy" id="2364210"/>
    <lineage>
        <taxon>Bacteria</taxon>
        <taxon>Bacillati</taxon>
        <taxon>Chloroflexota</taxon>
        <taxon>Candidatus Thermofontia</taxon>
        <taxon>Candidatus Thermofonsia Clade 1</taxon>
    </lineage>
</organism>
<comment type="similarity">
    <text evidence="1">Belongs to the ABC transporter superfamily.</text>
</comment>
<dbReference type="CDD" id="cd03257">
    <property type="entry name" value="ABC_NikE_OppD_transporters"/>
    <property type="match status" value="1"/>
</dbReference>
<dbReference type="GO" id="GO:0005524">
    <property type="term" value="F:ATP binding"/>
    <property type="evidence" value="ECO:0007669"/>
    <property type="project" value="UniProtKB-KW"/>
</dbReference>
<evidence type="ECO:0000256" key="1">
    <source>
        <dbReference type="ARBA" id="ARBA00005417"/>
    </source>
</evidence>
<dbReference type="Proteomes" id="UP000229681">
    <property type="component" value="Unassembled WGS sequence"/>
</dbReference>
<dbReference type="PANTHER" id="PTHR43776:SF7">
    <property type="entry name" value="D,D-DIPEPTIDE TRANSPORT ATP-BINDING PROTEIN DDPF-RELATED"/>
    <property type="match status" value="1"/>
</dbReference>
<evidence type="ECO:0000259" key="5">
    <source>
        <dbReference type="PROSITE" id="PS50893"/>
    </source>
</evidence>
<dbReference type="GO" id="GO:0055085">
    <property type="term" value="P:transmembrane transport"/>
    <property type="evidence" value="ECO:0007669"/>
    <property type="project" value="UniProtKB-ARBA"/>
</dbReference>
<dbReference type="FunFam" id="3.40.50.300:FF:000016">
    <property type="entry name" value="Oligopeptide ABC transporter ATP-binding component"/>
    <property type="match status" value="1"/>
</dbReference>
<dbReference type="PROSITE" id="PS00211">
    <property type="entry name" value="ABC_TRANSPORTER_1"/>
    <property type="match status" value="1"/>
</dbReference>
<dbReference type="InterPro" id="IPR013563">
    <property type="entry name" value="Oligopep_ABC_C"/>
</dbReference>
<dbReference type="EMBL" id="PGTM01000040">
    <property type="protein sequence ID" value="PJF36648.1"/>
    <property type="molecule type" value="Genomic_DNA"/>
</dbReference>
<dbReference type="Pfam" id="PF08352">
    <property type="entry name" value="oligo_HPY"/>
    <property type="match status" value="1"/>
</dbReference>
<dbReference type="GO" id="GO:0015833">
    <property type="term" value="P:peptide transport"/>
    <property type="evidence" value="ECO:0007669"/>
    <property type="project" value="InterPro"/>
</dbReference>
<evidence type="ECO:0000313" key="7">
    <source>
        <dbReference type="Proteomes" id="UP000229681"/>
    </source>
</evidence>
<proteinExistence type="inferred from homology"/>
<dbReference type="Gene3D" id="3.40.50.300">
    <property type="entry name" value="P-loop containing nucleotide triphosphate hydrolases"/>
    <property type="match status" value="1"/>
</dbReference>
<dbReference type="InterPro" id="IPR027417">
    <property type="entry name" value="P-loop_NTPase"/>
</dbReference>
<feature type="domain" description="ABC transporter" evidence="5">
    <location>
        <begin position="18"/>
        <end position="269"/>
    </location>
</feature>
<dbReference type="PANTHER" id="PTHR43776">
    <property type="entry name" value="TRANSPORT ATP-BINDING PROTEIN"/>
    <property type="match status" value="1"/>
</dbReference>
<accession>A0A2M8PGI5</accession>
<dbReference type="InterPro" id="IPR003593">
    <property type="entry name" value="AAA+_ATPase"/>
</dbReference>
<reference evidence="6 7" key="1">
    <citation type="submission" date="2017-11" db="EMBL/GenBank/DDBJ databases">
        <title>Evolution of Phototrophy in the Chloroflexi Phylum Driven by Horizontal Gene Transfer.</title>
        <authorList>
            <person name="Ward L.M."/>
            <person name="Hemp J."/>
            <person name="Shih P.M."/>
            <person name="Mcglynn S.E."/>
            <person name="Fischer W."/>
        </authorList>
    </citation>
    <scope>NUCLEOTIDE SEQUENCE [LARGE SCALE GENOMIC DNA]</scope>
    <source>
        <strain evidence="6">JP3_13</strain>
    </source>
</reference>
<keyword evidence="4" id="KW-0067">ATP-binding</keyword>
<sequence length="337" mass="37437">MTQTPTIQKDAKGREVLLRVRNLKKYFPIMAGFILQREVGSIKAVDGVSFDVYKGETLGLVGESGCGKSTTGRTVLQLYRPTAGSVEFEGVDLVSLKGEALRRMRRRMQMIFQDPYASLNPRMSVGRIIAEPLYVHGIGTPAERAERVQYLMEKVGLNPYFVNRYPHEFSGGQRQRIGIARALALNPSLIVADEPISALDVSIQAQVVNLLQDLQRELGLTYLFIAHDLSMVRHICDRVAVMYLGKIVELAPSDELYNNPLHPYTQALLSAVPVPDPAVEKKRQRIILKGDVPSPANPPVGCNFNTRCPVAVESCFRDEPELKEVSPGHFVACHLTN</sequence>
<evidence type="ECO:0000256" key="4">
    <source>
        <dbReference type="ARBA" id="ARBA00022840"/>
    </source>
</evidence>
<dbReference type="GO" id="GO:0016887">
    <property type="term" value="F:ATP hydrolysis activity"/>
    <property type="evidence" value="ECO:0007669"/>
    <property type="project" value="InterPro"/>
</dbReference>
<evidence type="ECO:0000256" key="3">
    <source>
        <dbReference type="ARBA" id="ARBA00022741"/>
    </source>
</evidence>
<dbReference type="Pfam" id="PF00005">
    <property type="entry name" value="ABC_tran"/>
    <property type="match status" value="1"/>
</dbReference>
<dbReference type="SUPFAM" id="SSF52540">
    <property type="entry name" value="P-loop containing nucleoside triphosphate hydrolases"/>
    <property type="match status" value="1"/>
</dbReference>
<dbReference type="InterPro" id="IPR017871">
    <property type="entry name" value="ABC_transporter-like_CS"/>
</dbReference>
<dbReference type="InterPro" id="IPR003439">
    <property type="entry name" value="ABC_transporter-like_ATP-bd"/>
</dbReference>
<gene>
    <name evidence="6" type="ORF">CUN49_04420</name>
</gene>
<keyword evidence="2" id="KW-0813">Transport</keyword>
<dbReference type="NCBIfam" id="TIGR01727">
    <property type="entry name" value="oligo_HPY"/>
    <property type="match status" value="1"/>
</dbReference>
<evidence type="ECO:0000256" key="2">
    <source>
        <dbReference type="ARBA" id="ARBA00022448"/>
    </source>
</evidence>